<sequence length="107" mass="12258">MEIAFDEKRAFAPNPVFGVRSVFFWYFSMCFIRTSPSRGQLCDRRYRFRMVAVQMAVADSRPSAAAHHDRNNILIIGIHALITVTCMHLCAYTDCTSVVYTAVTQTW</sequence>
<name>A0A2S2Q9M6_9HEMI</name>
<evidence type="ECO:0000313" key="1">
    <source>
        <dbReference type="EMBL" id="MBY74438.1"/>
    </source>
</evidence>
<accession>A0A2S2Q9M6</accession>
<dbReference type="EMBL" id="GGMS01005235">
    <property type="protein sequence ID" value="MBY74438.1"/>
    <property type="molecule type" value="Transcribed_RNA"/>
</dbReference>
<proteinExistence type="predicted"/>
<dbReference type="AlphaFoldDB" id="A0A2S2Q9M6"/>
<reference evidence="1" key="1">
    <citation type="submission" date="2018-04" db="EMBL/GenBank/DDBJ databases">
        <title>Transcriptome assembly of Sipha flava.</title>
        <authorList>
            <person name="Scully E.D."/>
            <person name="Geib S.M."/>
            <person name="Palmer N.A."/>
            <person name="Koch K."/>
            <person name="Bradshaw J."/>
            <person name="Heng-Moss T."/>
            <person name="Sarath G."/>
        </authorList>
    </citation>
    <scope>NUCLEOTIDE SEQUENCE</scope>
</reference>
<protein>
    <submittedName>
        <fullName evidence="1">Uncharacterized protein</fullName>
    </submittedName>
</protein>
<gene>
    <name evidence="1" type="ORF">g.185237</name>
</gene>
<organism evidence="1">
    <name type="scientific">Sipha flava</name>
    <name type="common">yellow sugarcane aphid</name>
    <dbReference type="NCBI Taxonomy" id="143950"/>
    <lineage>
        <taxon>Eukaryota</taxon>
        <taxon>Metazoa</taxon>
        <taxon>Ecdysozoa</taxon>
        <taxon>Arthropoda</taxon>
        <taxon>Hexapoda</taxon>
        <taxon>Insecta</taxon>
        <taxon>Pterygota</taxon>
        <taxon>Neoptera</taxon>
        <taxon>Paraneoptera</taxon>
        <taxon>Hemiptera</taxon>
        <taxon>Sternorrhyncha</taxon>
        <taxon>Aphidomorpha</taxon>
        <taxon>Aphidoidea</taxon>
        <taxon>Aphididae</taxon>
        <taxon>Sipha</taxon>
    </lineage>
</organism>